<evidence type="ECO:0000259" key="5">
    <source>
        <dbReference type="PROSITE" id="PS50076"/>
    </source>
</evidence>
<dbReference type="GO" id="GO:0006260">
    <property type="term" value="P:DNA replication"/>
    <property type="evidence" value="ECO:0007669"/>
    <property type="project" value="UniProtKB-KW"/>
</dbReference>
<keyword evidence="7" id="KW-1185">Reference proteome</keyword>
<keyword evidence="4" id="KW-1133">Transmembrane helix</keyword>
<feature type="compositionally biased region" description="Low complexity" evidence="3">
    <location>
        <begin position="83"/>
        <end position="96"/>
    </location>
</feature>
<dbReference type="Pfam" id="PF00226">
    <property type="entry name" value="DnaJ"/>
    <property type="match status" value="1"/>
</dbReference>
<accession>A0A143YUL1</accession>
<reference evidence="6 7" key="1">
    <citation type="submission" date="2016-02" db="EMBL/GenBank/DDBJ databases">
        <authorList>
            <person name="Wen L."/>
            <person name="He K."/>
            <person name="Yang H."/>
        </authorList>
    </citation>
    <scope>NUCLEOTIDE SEQUENCE [LARGE SCALE GENOMIC DNA]</scope>
    <source>
        <strain evidence="6">Trichococcus palustris</strain>
    </source>
</reference>
<dbReference type="EMBL" id="FJNE01000006">
    <property type="protein sequence ID" value="CZQ96309.1"/>
    <property type="molecule type" value="Genomic_DNA"/>
</dbReference>
<dbReference type="RefSeq" id="WP_087033551.1">
    <property type="nucleotide sequence ID" value="NZ_FJNE01000006.1"/>
</dbReference>
<dbReference type="Proteomes" id="UP000242754">
    <property type="component" value="Unassembled WGS sequence"/>
</dbReference>
<keyword evidence="2" id="KW-0346">Stress response</keyword>
<evidence type="ECO:0000256" key="4">
    <source>
        <dbReference type="SAM" id="Phobius"/>
    </source>
</evidence>
<dbReference type="PROSITE" id="PS50076">
    <property type="entry name" value="DNAJ_2"/>
    <property type="match status" value="1"/>
</dbReference>
<proteinExistence type="predicted"/>
<dbReference type="STRING" id="140314.SAMN04488076_10424"/>
<dbReference type="CDD" id="cd06257">
    <property type="entry name" value="DnaJ"/>
    <property type="match status" value="1"/>
</dbReference>
<protein>
    <recommendedName>
        <fullName evidence="5">J domain-containing protein</fullName>
    </recommendedName>
</protein>
<feature type="domain" description="J" evidence="5">
    <location>
        <begin position="111"/>
        <end position="167"/>
    </location>
</feature>
<evidence type="ECO:0000313" key="6">
    <source>
        <dbReference type="EMBL" id="CZQ96309.1"/>
    </source>
</evidence>
<dbReference type="AlphaFoldDB" id="A0A143YUL1"/>
<sequence length="169" mass="20193">MNALFYIFLLYLAWKVIYSFHDSGCLFVLFLIFLIFTLSFPFNLIPIAWIWFRYIHIVNGSSAYQEYVKRESAQNAQGDKRTTQNQSYTNNTNQNQYKQRSEYGYNSQYSTHLSTLGLSTNAIHSHDEIKKQYRTLSKRYHPDSPNGNEKIFIKVQESYEYLREHYPEH</sequence>
<dbReference type="SMART" id="SM00271">
    <property type="entry name" value="DnaJ"/>
    <property type="match status" value="1"/>
</dbReference>
<keyword evidence="4" id="KW-0812">Transmembrane</keyword>
<dbReference type="InterPro" id="IPR036869">
    <property type="entry name" value="J_dom_sf"/>
</dbReference>
<dbReference type="SUPFAM" id="SSF46565">
    <property type="entry name" value="Chaperone J-domain"/>
    <property type="match status" value="1"/>
</dbReference>
<keyword evidence="4" id="KW-0472">Membrane</keyword>
<evidence type="ECO:0000256" key="3">
    <source>
        <dbReference type="SAM" id="MobiDB-lite"/>
    </source>
</evidence>
<evidence type="ECO:0000256" key="1">
    <source>
        <dbReference type="ARBA" id="ARBA00022705"/>
    </source>
</evidence>
<feature type="region of interest" description="Disordered" evidence="3">
    <location>
        <begin position="74"/>
        <end position="96"/>
    </location>
</feature>
<keyword evidence="1" id="KW-0235">DNA replication</keyword>
<dbReference type="InterPro" id="IPR001623">
    <property type="entry name" value="DnaJ_domain"/>
</dbReference>
<evidence type="ECO:0000256" key="2">
    <source>
        <dbReference type="ARBA" id="ARBA00023016"/>
    </source>
</evidence>
<feature type="transmembrane region" description="Helical" evidence="4">
    <location>
        <begin position="29"/>
        <end position="52"/>
    </location>
</feature>
<organism evidence="6 7">
    <name type="scientific">Trichococcus palustris</name>
    <dbReference type="NCBI Taxonomy" id="140314"/>
    <lineage>
        <taxon>Bacteria</taxon>
        <taxon>Bacillati</taxon>
        <taxon>Bacillota</taxon>
        <taxon>Bacilli</taxon>
        <taxon>Lactobacillales</taxon>
        <taxon>Carnobacteriaceae</taxon>
        <taxon>Trichococcus</taxon>
    </lineage>
</organism>
<name>A0A143YUL1_9LACT</name>
<evidence type="ECO:0000313" key="7">
    <source>
        <dbReference type="Proteomes" id="UP000242754"/>
    </source>
</evidence>
<gene>
    <name evidence="6" type="ORF">Tpal_1987</name>
</gene>
<dbReference type="Gene3D" id="1.10.287.110">
    <property type="entry name" value="DnaJ domain"/>
    <property type="match status" value="1"/>
</dbReference>